<evidence type="ECO:0000313" key="2">
    <source>
        <dbReference type="Proteomes" id="UP000326289"/>
    </source>
</evidence>
<proteinExistence type="predicted"/>
<name>A0A5N6IU31_9EURO</name>
<sequence length="55" mass="6228">MEIFIVSVRVLVAHLRRSSRRLMDRVIVQGFTASTDLQGEKKFITIVCTTASCIM</sequence>
<dbReference type="EMBL" id="ML732839">
    <property type="protein sequence ID" value="KAB8269855.1"/>
    <property type="molecule type" value="Genomic_DNA"/>
</dbReference>
<dbReference type="AlphaFoldDB" id="A0A5N6IU31"/>
<evidence type="ECO:0000313" key="1">
    <source>
        <dbReference type="EMBL" id="KAB8269855.1"/>
    </source>
</evidence>
<protein>
    <submittedName>
        <fullName evidence="1">Uncharacterized protein</fullName>
    </submittedName>
</protein>
<gene>
    <name evidence="1" type="ORF">BDV30DRAFT_241988</name>
</gene>
<organism evidence="1 2">
    <name type="scientific">Aspergillus minisclerotigenes</name>
    <dbReference type="NCBI Taxonomy" id="656917"/>
    <lineage>
        <taxon>Eukaryota</taxon>
        <taxon>Fungi</taxon>
        <taxon>Dikarya</taxon>
        <taxon>Ascomycota</taxon>
        <taxon>Pezizomycotina</taxon>
        <taxon>Eurotiomycetes</taxon>
        <taxon>Eurotiomycetidae</taxon>
        <taxon>Eurotiales</taxon>
        <taxon>Aspergillaceae</taxon>
        <taxon>Aspergillus</taxon>
        <taxon>Aspergillus subgen. Circumdati</taxon>
    </lineage>
</organism>
<dbReference type="Proteomes" id="UP000326289">
    <property type="component" value="Unassembled WGS sequence"/>
</dbReference>
<reference evidence="1 2" key="1">
    <citation type="submission" date="2019-04" db="EMBL/GenBank/DDBJ databases">
        <title>Fungal friends and foes A comparative genomics study of 23 Aspergillus species from section Flavi.</title>
        <authorList>
            <consortium name="DOE Joint Genome Institute"/>
            <person name="Kjaerbolling I."/>
            <person name="Vesth T.C."/>
            <person name="Frisvad J.C."/>
            <person name="Nybo J.L."/>
            <person name="Theobald S."/>
            <person name="Kildgaard S."/>
            <person name="Petersen T.I."/>
            <person name="Kuo A."/>
            <person name="Sato A."/>
            <person name="Lyhne E.K."/>
            <person name="Kogle M.E."/>
            <person name="Wiebenga A."/>
            <person name="Kun R.S."/>
            <person name="Lubbers R.J."/>
            <person name="Makela M.R."/>
            <person name="Barry K."/>
            <person name="Chovatia M."/>
            <person name="Clum A."/>
            <person name="Daum C."/>
            <person name="Haridas S."/>
            <person name="He G."/>
            <person name="LaButti K."/>
            <person name="Lipzen A."/>
            <person name="Mondo S."/>
            <person name="Pangilinan J."/>
            <person name="Riley R."/>
            <person name="Salamov A."/>
            <person name="Simmons B.A."/>
            <person name="Magnuson J.K."/>
            <person name="Henrissat B."/>
            <person name="Mortensen U.H."/>
            <person name="Larsen T.O."/>
            <person name="De vries R.P."/>
            <person name="Grigoriev I.V."/>
            <person name="Machida M."/>
            <person name="Baker S.E."/>
            <person name="Andersen M.R."/>
        </authorList>
    </citation>
    <scope>NUCLEOTIDE SEQUENCE [LARGE SCALE GENOMIC DNA]</scope>
    <source>
        <strain evidence="1 2">CBS 117635</strain>
    </source>
</reference>
<keyword evidence="2" id="KW-1185">Reference proteome</keyword>
<accession>A0A5N6IU31</accession>